<dbReference type="SUPFAM" id="SSF46626">
    <property type="entry name" value="Cytochrome c"/>
    <property type="match status" value="1"/>
</dbReference>
<protein>
    <submittedName>
        <fullName evidence="5">Cytochrome C-553</fullName>
    </submittedName>
</protein>
<dbReference type="Pfam" id="PF13442">
    <property type="entry name" value="Cytochrome_CBB3"/>
    <property type="match status" value="1"/>
</dbReference>
<dbReference type="NCBIfam" id="NF045774">
    <property type="entry name" value="cytochro_C551"/>
    <property type="match status" value="1"/>
</dbReference>
<reference evidence="6" key="2">
    <citation type="submission" date="2016-03" db="EMBL/GenBank/DDBJ databases">
        <authorList>
            <person name="Ploux O."/>
        </authorList>
    </citation>
    <scope>NUCLEOTIDE SEQUENCE [LARGE SCALE GENOMIC DNA]</scope>
    <source>
        <strain evidence="6">PP9</strain>
    </source>
</reference>
<dbReference type="PANTHER" id="PTHR37823">
    <property type="entry name" value="CYTOCHROME C-553-LIKE"/>
    <property type="match status" value="1"/>
</dbReference>
<dbReference type="InterPro" id="IPR051811">
    <property type="entry name" value="Cytochrome_c550/c551-like"/>
</dbReference>
<dbReference type="GO" id="GO:0020037">
    <property type="term" value="F:heme binding"/>
    <property type="evidence" value="ECO:0007669"/>
    <property type="project" value="InterPro"/>
</dbReference>
<dbReference type="PIRSF" id="PIRSF000025">
    <property type="entry name" value="Cytc_Bsub_c550"/>
    <property type="match status" value="1"/>
</dbReference>
<evidence type="ECO:0000256" key="4">
    <source>
        <dbReference type="SAM" id="SignalP"/>
    </source>
</evidence>
<dbReference type="InterPro" id="IPR012218">
    <property type="entry name" value="Cyt_c_BACSU-c550-type"/>
</dbReference>
<dbReference type="InterPro" id="IPR054782">
    <property type="entry name" value="Cytochro_C551"/>
</dbReference>
<name>A0A143HDJ5_9BACL</name>
<feature type="region of interest" description="Disordered" evidence="3">
    <location>
        <begin position="21"/>
        <end position="62"/>
    </location>
</feature>
<sequence length="132" mass="13815">MKKALLAMLFGSALVLGACGGGNDSDKDKSATDTTTTENNKTDNTADNNKTDESTSNSTAKVDAEAVTQQKCISCHGNELQGAVGPDLRKIGSQLSEDQIKDVLKNGKGNMPAGLVEGDELDAVAKWLSEKK</sequence>
<dbReference type="GO" id="GO:0016020">
    <property type="term" value="C:membrane"/>
    <property type="evidence" value="ECO:0007669"/>
    <property type="project" value="InterPro"/>
</dbReference>
<dbReference type="EMBL" id="CP014806">
    <property type="protein sequence ID" value="AMW99817.1"/>
    <property type="molecule type" value="Genomic_DNA"/>
</dbReference>
<dbReference type="OrthoDB" id="7933886at2"/>
<gene>
    <name evidence="5" type="ORF">ATY39_10420</name>
</gene>
<dbReference type="STRING" id="241244.ATY39_10420"/>
<evidence type="ECO:0000313" key="6">
    <source>
        <dbReference type="Proteomes" id="UP000076021"/>
    </source>
</evidence>
<feature type="binding site" description="covalent" evidence="1">
    <location>
        <position position="72"/>
    </location>
    <ligand>
        <name>heme c</name>
        <dbReference type="ChEBI" id="CHEBI:61717"/>
    </ligand>
</feature>
<keyword evidence="4" id="KW-0732">Signal</keyword>
<dbReference type="Proteomes" id="UP000076021">
    <property type="component" value="Chromosome"/>
</dbReference>
<keyword evidence="1" id="KW-0349">Heme</keyword>
<dbReference type="InterPro" id="IPR036909">
    <property type="entry name" value="Cyt_c-like_dom_sf"/>
</dbReference>
<dbReference type="KEGG" id="rst:ATY39_10420"/>
<proteinExistence type="predicted"/>
<dbReference type="PROSITE" id="PS51257">
    <property type="entry name" value="PROKAR_LIPOPROTEIN"/>
    <property type="match status" value="1"/>
</dbReference>
<dbReference type="GO" id="GO:0009055">
    <property type="term" value="F:electron transfer activity"/>
    <property type="evidence" value="ECO:0007669"/>
    <property type="project" value="InterPro"/>
</dbReference>
<dbReference type="RefSeq" id="WP_066789520.1">
    <property type="nucleotide sequence ID" value="NZ_BJVD01000004.1"/>
</dbReference>
<dbReference type="Gene3D" id="1.10.760.10">
    <property type="entry name" value="Cytochrome c-like domain"/>
    <property type="match status" value="1"/>
</dbReference>
<evidence type="ECO:0000256" key="2">
    <source>
        <dbReference type="PIRSR" id="PIRSR000025-2"/>
    </source>
</evidence>
<evidence type="ECO:0000313" key="5">
    <source>
        <dbReference type="EMBL" id="AMW99817.1"/>
    </source>
</evidence>
<feature type="binding site" description="axial binding residue" evidence="2">
    <location>
        <position position="76"/>
    </location>
    <ligand>
        <name>heme c</name>
        <dbReference type="ChEBI" id="CHEBI:61717"/>
    </ligand>
    <ligandPart>
        <name>Fe</name>
        <dbReference type="ChEBI" id="CHEBI:18248"/>
    </ligandPart>
</feature>
<dbReference type="InterPro" id="IPR009056">
    <property type="entry name" value="Cyt_c-like_dom"/>
</dbReference>
<feature type="binding site" description="axial binding residue" evidence="2">
    <location>
        <position position="111"/>
    </location>
    <ligand>
        <name>heme c</name>
        <dbReference type="ChEBI" id="CHEBI:61717"/>
    </ligand>
    <ligandPart>
        <name>Fe</name>
        <dbReference type="ChEBI" id="CHEBI:18248"/>
    </ligandPart>
</feature>
<evidence type="ECO:0000256" key="3">
    <source>
        <dbReference type="SAM" id="MobiDB-lite"/>
    </source>
</evidence>
<feature type="chain" id="PRO_5043926723" evidence="4">
    <location>
        <begin position="19"/>
        <end position="132"/>
    </location>
</feature>
<dbReference type="GO" id="GO:0005506">
    <property type="term" value="F:iron ion binding"/>
    <property type="evidence" value="ECO:0007669"/>
    <property type="project" value="InterPro"/>
</dbReference>
<feature type="binding site" description="covalent" evidence="1">
    <location>
        <position position="75"/>
    </location>
    <ligand>
        <name>heme c</name>
        <dbReference type="ChEBI" id="CHEBI:61717"/>
    </ligand>
</feature>
<feature type="signal peptide" evidence="4">
    <location>
        <begin position="1"/>
        <end position="18"/>
    </location>
</feature>
<accession>A0A143HDJ5</accession>
<reference evidence="5 6" key="1">
    <citation type="journal article" date="2016" name="Genome Announc.">
        <title>Whole-Genome Sequence of Rummeliibacillus stabekisii Strain PP9 Isolated from Antarctic Soil.</title>
        <authorList>
            <person name="da Mota F.F."/>
            <person name="Vollu R.E."/>
            <person name="Jurelevicius D."/>
            <person name="Seldin L."/>
        </authorList>
    </citation>
    <scope>NUCLEOTIDE SEQUENCE [LARGE SCALE GENOMIC DNA]</scope>
    <source>
        <strain evidence="5 6">PP9</strain>
    </source>
</reference>
<keyword evidence="2" id="KW-0479">Metal-binding</keyword>
<comment type="PTM">
    <text evidence="1">Binds 1 heme c group covalently per subunit.</text>
</comment>
<evidence type="ECO:0000256" key="1">
    <source>
        <dbReference type="PIRSR" id="PIRSR000025-1"/>
    </source>
</evidence>
<organism evidence="5 6">
    <name type="scientific">Rummeliibacillus stabekisii</name>
    <dbReference type="NCBI Taxonomy" id="241244"/>
    <lineage>
        <taxon>Bacteria</taxon>
        <taxon>Bacillati</taxon>
        <taxon>Bacillota</taxon>
        <taxon>Bacilli</taxon>
        <taxon>Bacillales</taxon>
        <taxon>Caryophanaceae</taxon>
        <taxon>Rummeliibacillus</taxon>
    </lineage>
</organism>
<keyword evidence="2" id="KW-0408">Iron</keyword>
<dbReference type="AlphaFoldDB" id="A0A143HDJ5"/>
<feature type="compositionally biased region" description="Low complexity" evidence="3">
    <location>
        <begin position="32"/>
        <end position="48"/>
    </location>
</feature>
<keyword evidence="6" id="KW-1185">Reference proteome</keyword>
<dbReference type="PROSITE" id="PS51007">
    <property type="entry name" value="CYTC"/>
    <property type="match status" value="1"/>
</dbReference>
<dbReference type="PANTHER" id="PTHR37823:SF4">
    <property type="entry name" value="MENAQUINOL-CYTOCHROME C REDUCTASE CYTOCHROME B_C SUBUNIT"/>
    <property type="match status" value="1"/>
</dbReference>